<organism evidence="5 6">
    <name type="scientific">Microbacterium marinilacus</name>
    <dbReference type="NCBI Taxonomy" id="415209"/>
    <lineage>
        <taxon>Bacteria</taxon>
        <taxon>Bacillati</taxon>
        <taxon>Actinomycetota</taxon>
        <taxon>Actinomycetes</taxon>
        <taxon>Micrococcales</taxon>
        <taxon>Microbacteriaceae</taxon>
        <taxon>Microbacterium</taxon>
    </lineage>
</organism>
<keyword evidence="6" id="KW-1185">Reference proteome</keyword>
<dbReference type="RefSeq" id="WP_221860726.1">
    <property type="nucleotide sequence ID" value="NZ_BAAAYV010000023.1"/>
</dbReference>
<dbReference type="PROSITE" id="PS00356">
    <property type="entry name" value="HTH_LACI_1"/>
    <property type="match status" value="1"/>
</dbReference>
<proteinExistence type="predicted"/>
<keyword evidence="3" id="KW-0804">Transcription</keyword>
<dbReference type="InterPro" id="IPR046335">
    <property type="entry name" value="LacI/GalR-like_sensor"/>
</dbReference>
<evidence type="ECO:0000256" key="1">
    <source>
        <dbReference type="ARBA" id="ARBA00023015"/>
    </source>
</evidence>
<dbReference type="SUPFAM" id="SSF53822">
    <property type="entry name" value="Periplasmic binding protein-like I"/>
    <property type="match status" value="1"/>
</dbReference>
<accession>A0ABP7BPL4</accession>
<evidence type="ECO:0000256" key="2">
    <source>
        <dbReference type="ARBA" id="ARBA00023125"/>
    </source>
</evidence>
<dbReference type="InterPro" id="IPR010982">
    <property type="entry name" value="Lambda_DNA-bd_dom_sf"/>
</dbReference>
<dbReference type="PROSITE" id="PS50932">
    <property type="entry name" value="HTH_LACI_2"/>
    <property type="match status" value="1"/>
</dbReference>
<dbReference type="SUPFAM" id="SSF47413">
    <property type="entry name" value="lambda repressor-like DNA-binding domains"/>
    <property type="match status" value="1"/>
</dbReference>
<dbReference type="InterPro" id="IPR028082">
    <property type="entry name" value="Peripla_BP_I"/>
</dbReference>
<dbReference type="Gene3D" id="3.40.50.2300">
    <property type="match status" value="2"/>
</dbReference>
<evidence type="ECO:0000256" key="3">
    <source>
        <dbReference type="ARBA" id="ARBA00023163"/>
    </source>
</evidence>
<feature type="domain" description="HTH lacI-type" evidence="4">
    <location>
        <begin position="5"/>
        <end position="59"/>
    </location>
</feature>
<keyword evidence="1" id="KW-0805">Transcription regulation</keyword>
<name>A0ABP7BPL4_9MICO</name>
<dbReference type="Proteomes" id="UP001410795">
    <property type="component" value="Unassembled WGS sequence"/>
</dbReference>
<dbReference type="PANTHER" id="PTHR30146">
    <property type="entry name" value="LACI-RELATED TRANSCRIPTIONAL REPRESSOR"/>
    <property type="match status" value="1"/>
</dbReference>
<dbReference type="CDD" id="cd06267">
    <property type="entry name" value="PBP1_LacI_sugar_binding-like"/>
    <property type="match status" value="1"/>
</dbReference>
<dbReference type="Gene3D" id="1.10.260.40">
    <property type="entry name" value="lambda repressor-like DNA-binding domains"/>
    <property type="match status" value="1"/>
</dbReference>
<comment type="caution">
    <text evidence="5">The sequence shown here is derived from an EMBL/GenBank/DDBJ whole genome shotgun (WGS) entry which is preliminary data.</text>
</comment>
<evidence type="ECO:0000259" key="4">
    <source>
        <dbReference type="PROSITE" id="PS50932"/>
    </source>
</evidence>
<dbReference type="CDD" id="cd01392">
    <property type="entry name" value="HTH_LacI"/>
    <property type="match status" value="1"/>
</dbReference>
<dbReference type="PANTHER" id="PTHR30146:SF153">
    <property type="entry name" value="LACTOSE OPERON REPRESSOR"/>
    <property type="match status" value="1"/>
</dbReference>
<evidence type="ECO:0000313" key="5">
    <source>
        <dbReference type="EMBL" id="GAA3666675.1"/>
    </source>
</evidence>
<dbReference type="SMART" id="SM00354">
    <property type="entry name" value="HTH_LACI"/>
    <property type="match status" value="1"/>
</dbReference>
<protein>
    <submittedName>
        <fullName evidence="5">LacI family DNA-binding transcriptional regulator</fullName>
    </submittedName>
</protein>
<dbReference type="EMBL" id="BAAAYV010000023">
    <property type="protein sequence ID" value="GAA3666675.1"/>
    <property type="molecule type" value="Genomic_DNA"/>
</dbReference>
<keyword evidence="2 5" id="KW-0238">DNA-binding</keyword>
<gene>
    <name evidence="5" type="ORF">GCM10022202_31030</name>
</gene>
<evidence type="ECO:0000313" key="6">
    <source>
        <dbReference type="Proteomes" id="UP001410795"/>
    </source>
</evidence>
<dbReference type="InterPro" id="IPR000843">
    <property type="entry name" value="HTH_LacI"/>
</dbReference>
<dbReference type="Pfam" id="PF00356">
    <property type="entry name" value="LacI"/>
    <property type="match status" value="1"/>
</dbReference>
<reference evidence="6" key="1">
    <citation type="journal article" date="2019" name="Int. J. Syst. Evol. Microbiol.">
        <title>The Global Catalogue of Microorganisms (GCM) 10K type strain sequencing project: providing services to taxonomists for standard genome sequencing and annotation.</title>
        <authorList>
            <consortium name="The Broad Institute Genomics Platform"/>
            <consortium name="The Broad Institute Genome Sequencing Center for Infectious Disease"/>
            <person name="Wu L."/>
            <person name="Ma J."/>
        </authorList>
    </citation>
    <scope>NUCLEOTIDE SEQUENCE [LARGE SCALE GENOMIC DNA]</scope>
    <source>
        <strain evidence="6">JCM 16546</strain>
    </source>
</reference>
<dbReference type="GO" id="GO:0003677">
    <property type="term" value="F:DNA binding"/>
    <property type="evidence" value="ECO:0007669"/>
    <property type="project" value="UniProtKB-KW"/>
</dbReference>
<dbReference type="Pfam" id="PF13377">
    <property type="entry name" value="Peripla_BP_3"/>
    <property type="match status" value="1"/>
</dbReference>
<sequence>MNRRVRLADVAELVGVSPKTVSNVVNDTGAVSDAMKARVRDAIDQLGYRPNLAARELRSGSTRLIALAVPGLAEPYFAEFAASVVEAARRRDATVLVTQSRGNRAHELSIIEGEGFPALGGIVLSPLALTADDIASRRSRVPLVLIGEHGESLATDDVTHVGPDNEAAARTATEFLLAQGRRDIAVIGLQDRLADTARVRFDGYRSALVAAGLAPDERLQVEVSGYNRAEGSRAIERLLARDTPFDGVFCFNDSLAFGAMHTLARHGIAVPDDVSVVGFDNIEESRYTVPPLPTIDTGVARSSDRIVEMLLDPSGPRGGHIEAPYSLHVGDEVLPTPA</sequence>